<dbReference type="AlphaFoldDB" id="A0A4C1ULN2"/>
<feature type="compositionally biased region" description="Basic and acidic residues" evidence="1">
    <location>
        <begin position="77"/>
        <end position="87"/>
    </location>
</feature>
<evidence type="ECO:0000256" key="1">
    <source>
        <dbReference type="SAM" id="MobiDB-lite"/>
    </source>
</evidence>
<name>A0A4C1ULN2_EUMVA</name>
<evidence type="ECO:0008006" key="4">
    <source>
        <dbReference type="Google" id="ProtNLM"/>
    </source>
</evidence>
<evidence type="ECO:0000313" key="2">
    <source>
        <dbReference type="EMBL" id="GBP27080.1"/>
    </source>
</evidence>
<protein>
    <recommendedName>
        <fullName evidence="4">ATP-dependent DNA helicase</fullName>
    </recommendedName>
</protein>
<dbReference type="STRING" id="151549.A0A4C1ULN2"/>
<comment type="caution">
    <text evidence="2">The sequence shown here is derived from an EMBL/GenBank/DDBJ whole genome shotgun (WGS) entry which is preliminary data.</text>
</comment>
<organism evidence="2 3">
    <name type="scientific">Eumeta variegata</name>
    <name type="common">Bagworm moth</name>
    <name type="synonym">Eumeta japonica</name>
    <dbReference type="NCBI Taxonomy" id="151549"/>
    <lineage>
        <taxon>Eukaryota</taxon>
        <taxon>Metazoa</taxon>
        <taxon>Ecdysozoa</taxon>
        <taxon>Arthropoda</taxon>
        <taxon>Hexapoda</taxon>
        <taxon>Insecta</taxon>
        <taxon>Pterygota</taxon>
        <taxon>Neoptera</taxon>
        <taxon>Endopterygota</taxon>
        <taxon>Lepidoptera</taxon>
        <taxon>Glossata</taxon>
        <taxon>Ditrysia</taxon>
        <taxon>Tineoidea</taxon>
        <taxon>Psychidae</taxon>
        <taxon>Oiketicinae</taxon>
        <taxon>Eumeta</taxon>
    </lineage>
</organism>
<keyword evidence="3" id="KW-1185">Reference proteome</keyword>
<evidence type="ECO:0000313" key="3">
    <source>
        <dbReference type="Proteomes" id="UP000299102"/>
    </source>
</evidence>
<gene>
    <name evidence="2" type="ORF">EVAR_16748_1</name>
</gene>
<accession>A0A4C1ULN2</accession>
<proteinExistence type="predicted"/>
<feature type="region of interest" description="Disordered" evidence="1">
    <location>
        <begin position="66"/>
        <end position="93"/>
    </location>
</feature>
<dbReference type="OrthoDB" id="272985at2759"/>
<dbReference type="Proteomes" id="UP000299102">
    <property type="component" value="Unassembled WGS sequence"/>
</dbReference>
<dbReference type="EMBL" id="BGZK01000189">
    <property type="protein sequence ID" value="GBP27080.1"/>
    <property type="molecule type" value="Genomic_DNA"/>
</dbReference>
<reference evidence="2 3" key="1">
    <citation type="journal article" date="2019" name="Commun. Biol.">
        <title>The bagworm genome reveals a unique fibroin gene that provides high tensile strength.</title>
        <authorList>
            <person name="Kono N."/>
            <person name="Nakamura H."/>
            <person name="Ohtoshi R."/>
            <person name="Tomita M."/>
            <person name="Numata K."/>
            <person name="Arakawa K."/>
        </authorList>
    </citation>
    <scope>NUCLEOTIDE SEQUENCE [LARGE SCALE GENOMIC DNA]</scope>
</reference>
<sequence length="203" mass="23303">MLLRNLNPPSMCNGTRLLIKELKDNLIVATIITGPASGQLAHIPRIPMIPTDLPIPFKRLQFPKPGPKYNCPPKNGNWEKTRRRYDSDGGAASHKSYRNIKAFRNYTGKSFASPSKVLNNLIMNFAGRSVRIRTTPHVYLFNLFRAYDVMNSRNFQSRAENLRYKTSNGRGVDFGHIFRWRRESLTQITVANELSRLELIIEI</sequence>